<dbReference type="OrthoDB" id="10547004at2759"/>
<dbReference type="Proteomes" id="UP000007115">
    <property type="component" value="Unassembled WGS sequence"/>
</dbReference>
<evidence type="ECO:0000313" key="1">
    <source>
        <dbReference type="EMBL" id="EHK16542.1"/>
    </source>
</evidence>
<name>G9N9C1_HYPVG</name>
<reference evidence="1 2" key="1">
    <citation type="journal article" date="2011" name="Genome Biol.">
        <title>Comparative genome sequence analysis underscores mycoparasitism as the ancestral life style of Trichoderma.</title>
        <authorList>
            <person name="Kubicek C.P."/>
            <person name="Herrera-Estrella A."/>
            <person name="Seidl-Seiboth V."/>
            <person name="Martinez D.A."/>
            <person name="Druzhinina I.S."/>
            <person name="Thon M."/>
            <person name="Zeilinger S."/>
            <person name="Casas-Flores S."/>
            <person name="Horwitz B.A."/>
            <person name="Mukherjee P.K."/>
            <person name="Mukherjee M."/>
            <person name="Kredics L."/>
            <person name="Alcaraz L.D."/>
            <person name="Aerts A."/>
            <person name="Antal Z."/>
            <person name="Atanasova L."/>
            <person name="Cervantes-Badillo M.G."/>
            <person name="Challacombe J."/>
            <person name="Chertkov O."/>
            <person name="McCluskey K."/>
            <person name="Coulpier F."/>
            <person name="Deshpande N."/>
            <person name="von Doehren H."/>
            <person name="Ebbole D.J."/>
            <person name="Esquivel-Naranjo E.U."/>
            <person name="Fekete E."/>
            <person name="Flipphi M."/>
            <person name="Glaser F."/>
            <person name="Gomez-Rodriguez E.Y."/>
            <person name="Gruber S."/>
            <person name="Han C."/>
            <person name="Henrissat B."/>
            <person name="Hermosa R."/>
            <person name="Hernandez-Onate M."/>
            <person name="Karaffa L."/>
            <person name="Kosti I."/>
            <person name="Le Crom S."/>
            <person name="Lindquist E."/>
            <person name="Lucas S."/>
            <person name="Luebeck M."/>
            <person name="Luebeck P.S."/>
            <person name="Margeot A."/>
            <person name="Metz B."/>
            <person name="Misra M."/>
            <person name="Nevalainen H."/>
            <person name="Omann M."/>
            <person name="Packer N."/>
            <person name="Perrone G."/>
            <person name="Uresti-Rivera E.E."/>
            <person name="Salamov A."/>
            <person name="Schmoll M."/>
            <person name="Seiboth B."/>
            <person name="Shapiro H."/>
            <person name="Sukno S."/>
            <person name="Tamayo-Ramos J.A."/>
            <person name="Tisch D."/>
            <person name="Wiest A."/>
            <person name="Wilkinson H.H."/>
            <person name="Zhang M."/>
            <person name="Coutinho P.M."/>
            <person name="Kenerley C.M."/>
            <person name="Monte E."/>
            <person name="Baker S.E."/>
            <person name="Grigoriev I.V."/>
        </authorList>
    </citation>
    <scope>NUCLEOTIDE SEQUENCE [LARGE SCALE GENOMIC DNA]</scope>
    <source>
        <strain evidence="2">Gv29-8 / FGSC 10586</strain>
    </source>
</reference>
<dbReference type="EMBL" id="ABDF02000090">
    <property type="protein sequence ID" value="EHK16542.1"/>
    <property type="molecule type" value="Genomic_DNA"/>
</dbReference>
<accession>G9N9C1</accession>
<evidence type="ECO:0000313" key="2">
    <source>
        <dbReference type="Proteomes" id="UP000007115"/>
    </source>
</evidence>
<dbReference type="HOGENOM" id="CLU_2512929_0_0_1"/>
<dbReference type="GeneID" id="25791218"/>
<protein>
    <submittedName>
        <fullName evidence="1">Uncharacterized protein</fullName>
    </submittedName>
</protein>
<comment type="caution">
    <text evidence="1">The sequence shown here is derived from an EMBL/GenBank/DDBJ whole genome shotgun (WGS) entry which is preliminary data.</text>
</comment>
<dbReference type="VEuPathDB" id="FungiDB:TRIVIDRAFT_217004"/>
<sequence length="85" mass="9222">MFQEVFSKSITPKTDLAHLFPVEPCSKRTQSSPQMADCPVTSASIPFFVLHIGLFSRLTAAPVPAGVDLQPIVPANPRCQPHYSA</sequence>
<dbReference type="RefSeq" id="XP_013950748.1">
    <property type="nucleotide sequence ID" value="XM_014095273.1"/>
</dbReference>
<organism evidence="1 2">
    <name type="scientific">Hypocrea virens (strain Gv29-8 / FGSC 10586)</name>
    <name type="common">Gliocladium virens</name>
    <name type="synonym">Trichoderma virens</name>
    <dbReference type="NCBI Taxonomy" id="413071"/>
    <lineage>
        <taxon>Eukaryota</taxon>
        <taxon>Fungi</taxon>
        <taxon>Dikarya</taxon>
        <taxon>Ascomycota</taxon>
        <taxon>Pezizomycotina</taxon>
        <taxon>Sordariomycetes</taxon>
        <taxon>Hypocreomycetidae</taxon>
        <taxon>Hypocreales</taxon>
        <taxon>Hypocreaceae</taxon>
        <taxon>Trichoderma</taxon>
    </lineage>
</organism>
<proteinExistence type="predicted"/>
<dbReference type="AlphaFoldDB" id="G9N9C1"/>
<gene>
    <name evidence="1" type="ORF">TRIVIDRAFT_217004</name>
</gene>
<dbReference type="InParanoid" id="G9N9C1"/>
<keyword evidence="2" id="KW-1185">Reference proteome</keyword>